<reference evidence="1" key="1">
    <citation type="submission" date="2018-05" db="EMBL/GenBank/DDBJ databases">
        <authorList>
            <person name="Lanie J.A."/>
            <person name="Ng W.-L."/>
            <person name="Kazmierczak K.M."/>
            <person name="Andrzejewski T.M."/>
            <person name="Davidsen T.M."/>
            <person name="Wayne K.J."/>
            <person name="Tettelin H."/>
            <person name="Glass J.I."/>
            <person name="Rusch D."/>
            <person name="Podicherti R."/>
            <person name="Tsui H.-C.T."/>
            <person name="Winkler M.E."/>
        </authorList>
    </citation>
    <scope>NUCLEOTIDE SEQUENCE</scope>
</reference>
<proteinExistence type="predicted"/>
<gene>
    <name evidence="1" type="ORF">METZ01_LOCUS500936</name>
</gene>
<sequence length="65" mass="6889">MLMLLLLVEEGAINSGGLPSPGRDIRCSGRVIVAIGQTMVRYSAGLGVQLILRYQPVASIGFSGW</sequence>
<organism evidence="1">
    <name type="scientific">marine metagenome</name>
    <dbReference type="NCBI Taxonomy" id="408172"/>
    <lineage>
        <taxon>unclassified sequences</taxon>
        <taxon>metagenomes</taxon>
        <taxon>ecological metagenomes</taxon>
    </lineage>
</organism>
<dbReference type="AlphaFoldDB" id="A0A383DU71"/>
<protein>
    <submittedName>
        <fullName evidence="1">Uncharacterized protein</fullName>
    </submittedName>
</protein>
<dbReference type="EMBL" id="UINC01220251">
    <property type="protein sequence ID" value="SVE48082.1"/>
    <property type="molecule type" value="Genomic_DNA"/>
</dbReference>
<evidence type="ECO:0000313" key="1">
    <source>
        <dbReference type="EMBL" id="SVE48082.1"/>
    </source>
</evidence>
<name>A0A383DU71_9ZZZZ</name>
<accession>A0A383DU71</accession>